<dbReference type="Proteomes" id="UP000821865">
    <property type="component" value="Chromosome 7"/>
</dbReference>
<keyword evidence="2" id="KW-1185">Reference proteome</keyword>
<proteinExistence type="predicted"/>
<comment type="caution">
    <text evidence="1">The sequence shown here is derived from an EMBL/GenBank/DDBJ whole genome shotgun (WGS) entry which is preliminary data.</text>
</comment>
<dbReference type="EMBL" id="CM023476">
    <property type="protein sequence ID" value="KAH7942000.1"/>
    <property type="molecule type" value="Genomic_DNA"/>
</dbReference>
<evidence type="ECO:0000313" key="1">
    <source>
        <dbReference type="EMBL" id="KAH7942000.1"/>
    </source>
</evidence>
<protein>
    <submittedName>
        <fullName evidence="1">Uncharacterized protein</fullName>
    </submittedName>
</protein>
<reference evidence="1" key="1">
    <citation type="submission" date="2020-05" db="EMBL/GenBank/DDBJ databases">
        <title>Large-scale comparative analyses of tick genomes elucidate their genetic diversity and vector capacities.</title>
        <authorList>
            <person name="Jia N."/>
            <person name="Wang J."/>
            <person name="Shi W."/>
            <person name="Du L."/>
            <person name="Sun Y."/>
            <person name="Zhan W."/>
            <person name="Jiang J."/>
            <person name="Wang Q."/>
            <person name="Zhang B."/>
            <person name="Ji P."/>
            <person name="Sakyi L.B."/>
            <person name="Cui X."/>
            <person name="Yuan T."/>
            <person name="Jiang B."/>
            <person name="Yang W."/>
            <person name="Lam T.T.-Y."/>
            <person name="Chang Q."/>
            <person name="Ding S."/>
            <person name="Wang X."/>
            <person name="Zhu J."/>
            <person name="Ruan X."/>
            <person name="Zhao L."/>
            <person name="Wei J."/>
            <person name="Que T."/>
            <person name="Du C."/>
            <person name="Cheng J."/>
            <person name="Dai P."/>
            <person name="Han X."/>
            <person name="Huang E."/>
            <person name="Gao Y."/>
            <person name="Liu J."/>
            <person name="Shao H."/>
            <person name="Ye R."/>
            <person name="Li L."/>
            <person name="Wei W."/>
            <person name="Wang X."/>
            <person name="Wang C."/>
            <person name="Yang T."/>
            <person name="Huo Q."/>
            <person name="Li W."/>
            <person name="Guo W."/>
            <person name="Chen H."/>
            <person name="Zhou L."/>
            <person name="Ni X."/>
            <person name="Tian J."/>
            <person name="Zhou Y."/>
            <person name="Sheng Y."/>
            <person name="Liu T."/>
            <person name="Pan Y."/>
            <person name="Xia L."/>
            <person name="Li J."/>
            <person name="Zhao F."/>
            <person name="Cao W."/>
        </authorList>
    </citation>
    <scope>NUCLEOTIDE SEQUENCE</scope>
    <source>
        <strain evidence="1">Dsil-2018</strain>
    </source>
</reference>
<accession>A0ACB8CGV3</accession>
<organism evidence="1 2">
    <name type="scientific">Dermacentor silvarum</name>
    <name type="common">Tick</name>
    <dbReference type="NCBI Taxonomy" id="543639"/>
    <lineage>
        <taxon>Eukaryota</taxon>
        <taxon>Metazoa</taxon>
        <taxon>Ecdysozoa</taxon>
        <taxon>Arthropoda</taxon>
        <taxon>Chelicerata</taxon>
        <taxon>Arachnida</taxon>
        <taxon>Acari</taxon>
        <taxon>Parasitiformes</taxon>
        <taxon>Ixodida</taxon>
        <taxon>Ixodoidea</taxon>
        <taxon>Ixodidae</taxon>
        <taxon>Rhipicephalinae</taxon>
        <taxon>Dermacentor</taxon>
    </lineage>
</organism>
<evidence type="ECO:0000313" key="2">
    <source>
        <dbReference type="Proteomes" id="UP000821865"/>
    </source>
</evidence>
<gene>
    <name evidence="1" type="ORF">HPB49_019406</name>
</gene>
<name>A0ACB8CGV3_DERSI</name>
<sequence length="287" mass="32238">MGNTNSVLIVFNGKQVPYHVYYRVAEYKCYLHKKRIEVDDNCGTVDYRADVFPTPTQKKCKSFDTVNPPADHTCHPCCALCGKDHTTGDKACHRRFQTPHLLLQRRRERLRLEQQGVNQETQPSTSASGDTAQPTLKSTPQPPAPERSNCRERSRSRRPSRSGGRSRSRGRNRSRGRSQSRVRSHSRGRSHSQGRSHSRSGPDSTPKQHQRNATLRATTAKVQDAPLKVSLASIGSRTGHTTQPKATTVNTVSDATMQSFMQELRSKTSRQKMLSSNHNSQTHNPND</sequence>